<feature type="region of interest" description="Disordered" evidence="1">
    <location>
        <begin position="1"/>
        <end position="45"/>
    </location>
</feature>
<reference evidence="2" key="1">
    <citation type="submission" date="2021-01" db="EMBL/GenBank/DDBJ databases">
        <authorList>
            <person name="Corre E."/>
            <person name="Pelletier E."/>
            <person name="Niang G."/>
            <person name="Scheremetjew M."/>
            <person name="Finn R."/>
            <person name="Kale V."/>
            <person name="Holt S."/>
            <person name="Cochrane G."/>
            <person name="Meng A."/>
            <person name="Brown T."/>
            <person name="Cohen L."/>
        </authorList>
    </citation>
    <scope>NUCLEOTIDE SEQUENCE</scope>
    <source>
        <strain evidence="2">RCC1871</strain>
    </source>
</reference>
<name>A0A7S3CAD3_9CHLO</name>
<sequence>MVGTLCEERAEPLTEVWAGADHEENDRPRAPSQGNPSRSPASLSSYSLRDKSGRQVVPCDCCGGLVSVPASLAESGESSFPCEHCSFPIIVREGHRFLLGLRLLNELSFAEVAEAQAKVVGGAAYRTFKAVEVAALEEKLRSACRPAAPASRAEAGAKRKRRQKRKRQGGLPEEPEGARERDEAANRYLRAKWELAVLSKGGAPGPSERLERPSSGHLQERLDFLAMLYERDRSWPGFWEVRREAHEAVEAIRGGAIEFLSERRRIGGVRESAAAMAEVVSCLREDLEAVGEGGEDGPGLQVLESIAERHAASESSKFASMASGHLKLMEMVRLEAARIVDNLSPEASEPARVFPSKAYDLLRDLHGALHRALRL</sequence>
<protein>
    <submittedName>
        <fullName evidence="2">Uncharacterized protein</fullName>
    </submittedName>
</protein>
<evidence type="ECO:0000256" key="1">
    <source>
        <dbReference type="SAM" id="MobiDB-lite"/>
    </source>
</evidence>
<feature type="compositionally biased region" description="Basic residues" evidence="1">
    <location>
        <begin position="158"/>
        <end position="168"/>
    </location>
</feature>
<dbReference type="AlphaFoldDB" id="A0A7S3CAD3"/>
<gene>
    <name evidence="2" type="ORF">CROS1456_LOCUS3598</name>
</gene>
<proteinExistence type="predicted"/>
<evidence type="ECO:0000313" key="2">
    <source>
        <dbReference type="EMBL" id="CAE0190508.1"/>
    </source>
</evidence>
<feature type="compositionally biased region" description="Low complexity" evidence="1">
    <location>
        <begin position="36"/>
        <end position="45"/>
    </location>
</feature>
<dbReference type="EMBL" id="HBHZ01004653">
    <property type="protein sequence ID" value="CAE0190508.1"/>
    <property type="molecule type" value="Transcribed_RNA"/>
</dbReference>
<feature type="region of interest" description="Disordered" evidence="1">
    <location>
        <begin position="147"/>
        <end position="183"/>
    </location>
</feature>
<organism evidence="2">
    <name type="scientific">Chloropicon roscoffensis</name>
    <dbReference type="NCBI Taxonomy" id="1461544"/>
    <lineage>
        <taxon>Eukaryota</taxon>
        <taxon>Viridiplantae</taxon>
        <taxon>Chlorophyta</taxon>
        <taxon>Chloropicophyceae</taxon>
        <taxon>Chloropicales</taxon>
        <taxon>Chloropicaceae</taxon>
        <taxon>Chloropicon</taxon>
    </lineage>
</organism>
<accession>A0A7S3CAD3</accession>
<feature type="compositionally biased region" description="Basic and acidic residues" evidence="1">
    <location>
        <begin position="1"/>
        <end position="12"/>
    </location>
</feature>
<feature type="compositionally biased region" description="Basic and acidic residues" evidence="1">
    <location>
        <begin position="20"/>
        <end position="29"/>
    </location>
</feature>